<evidence type="ECO:0000256" key="1">
    <source>
        <dbReference type="SAM" id="SignalP"/>
    </source>
</evidence>
<dbReference type="CDD" id="cd11669">
    <property type="entry name" value="TTHB210-like"/>
    <property type="match status" value="1"/>
</dbReference>
<protein>
    <submittedName>
        <fullName evidence="2">DUF5602 domain-containing protein</fullName>
    </submittedName>
</protein>
<comment type="caution">
    <text evidence="2">The sequence shown here is derived from an EMBL/GenBank/DDBJ whole genome shotgun (WGS) entry which is preliminary data.</text>
</comment>
<evidence type="ECO:0000313" key="2">
    <source>
        <dbReference type="EMBL" id="GAA1968488.1"/>
    </source>
</evidence>
<feature type="signal peptide" evidence="1">
    <location>
        <begin position="1"/>
        <end position="25"/>
    </location>
</feature>
<accession>A0ABP5CWM0</accession>
<reference evidence="3" key="1">
    <citation type="journal article" date="2019" name="Int. J. Syst. Evol. Microbiol.">
        <title>The Global Catalogue of Microorganisms (GCM) 10K type strain sequencing project: providing services to taxonomists for standard genome sequencing and annotation.</title>
        <authorList>
            <consortium name="The Broad Institute Genomics Platform"/>
            <consortium name="The Broad Institute Genome Sequencing Center for Infectious Disease"/>
            <person name="Wu L."/>
            <person name="Ma J."/>
        </authorList>
    </citation>
    <scope>NUCLEOTIDE SEQUENCE [LARGE SCALE GENOMIC DNA]</scope>
    <source>
        <strain evidence="3">JCM 16013</strain>
    </source>
</reference>
<organism evidence="2 3">
    <name type="scientific">Catenulispora subtropica</name>
    <dbReference type="NCBI Taxonomy" id="450798"/>
    <lineage>
        <taxon>Bacteria</taxon>
        <taxon>Bacillati</taxon>
        <taxon>Actinomycetota</taxon>
        <taxon>Actinomycetes</taxon>
        <taxon>Catenulisporales</taxon>
        <taxon>Catenulisporaceae</taxon>
        <taxon>Catenulispora</taxon>
    </lineage>
</organism>
<proteinExistence type="predicted"/>
<evidence type="ECO:0000313" key="3">
    <source>
        <dbReference type="Proteomes" id="UP001499854"/>
    </source>
</evidence>
<name>A0ABP5CWM0_9ACTN</name>
<sequence length="282" mass="29999">MPTKLRPAALALIAILMTASGPLTASPAAAQDCRTTCTDYGPPQALGQGTARTYVRVEHSRPVEIGAVVDAAALASLPYSPPTDEQHCVGTMCVGGYGLSLLLPPHAPTPYRWVLLNWNPAGHGPKGVFDVPHFDMHFYVTPRGTATAIRPGSCALLVACDQVAKIAKPLDQRYVPPGYPTTLPATAQVAMGEHLETHDGFQNGATFIYGAIGGRLAFLEPMVRLDALQNSAPGDDRRRCLPVAQPQAWQKAGWYPSEYCLGRSSAGDAEVSLDKLTFHDAG</sequence>
<feature type="chain" id="PRO_5045352275" evidence="1">
    <location>
        <begin position="26"/>
        <end position="282"/>
    </location>
</feature>
<dbReference type="EMBL" id="BAAAQM010000014">
    <property type="protein sequence ID" value="GAA1968488.1"/>
    <property type="molecule type" value="Genomic_DNA"/>
</dbReference>
<gene>
    <name evidence="2" type="ORF">GCM10009838_28700</name>
</gene>
<keyword evidence="1" id="KW-0732">Signal</keyword>
<keyword evidence="3" id="KW-1185">Reference proteome</keyword>
<dbReference type="RefSeq" id="WP_344657491.1">
    <property type="nucleotide sequence ID" value="NZ_BAAAQM010000014.1"/>
</dbReference>
<dbReference type="InterPro" id="IPR033786">
    <property type="entry name" value="TTHB210-like"/>
</dbReference>
<dbReference type="Proteomes" id="UP001499854">
    <property type="component" value="Unassembled WGS sequence"/>
</dbReference>